<comment type="caution">
    <text evidence="4">The sequence shown here is derived from an EMBL/GenBank/DDBJ whole genome shotgun (WGS) entry which is preliminary data.</text>
</comment>
<feature type="domain" description="Methyltransferase" evidence="3">
    <location>
        <begin position="49"/>
        <end position="140"/>
    </location>
</feature>
<keyword evidence="5" id="KW-1185">Reference proteome</keyword>
<dbReference type="InterPro" id="IPR029063">
    <property type="entry name" value="SAM-dependent_MTases_sf"/>
</dbReference>
<dbReference type="GO" id="GO:0008168">
    <property type="term" value="F:methyltransferase activity"/>
    <property type="evidence" value="ECO:0007669"/>
    <property type="project" value="UniProtKB-KW"/>
</dbReference>
<dbReference type="Pfam" id="PF13649">
    <property type="entry name" value="Methyltransf_25"/>
    <property type="match status" value="1"/>
</dbReference>
<evidence type="ECO:0000256" key="2">
    <source>
        <dbReference type="ARBA" id="ARBA00022679"/>
    </source>
</evidence>
<dbReference type="GO" id="GO:0017000">
    <property type="term" value="P:antibiotic biosynthetic process"/>
    <property type="evidence" value="ECO:0007669"/>
    <property type="project" value="UniProtKB-ARBA"/>
</dbReference>
<sequence>MVISPEGADMARLFDSLGMEYEHAFADRKQAQIDAVEELSRRLARGSRVLDVGCATGRPTTEQLCAKGLDVTGVDVSEVMLAHARRQVPQARFVLADLYCDDADLGVYDAVVCLFCLVNLPEPRFVEGLRRLAARTVPGGTVLVAVPESQGTQDVRFLDLTYRPLRCLREDVRRYARLAGLEVDRVETRAESATDGGASSGRSLFLWARTPPSG</sequence>
<dbReference type="PANTHER" id="PTHR43861">
    <property type="entry name" value="TRANS-ACONITATE 2-METHYLTRANSFERASE-RELATED"/>
    <property type="match status" value="1"/>
</dbReference>
<dbReference type="GO" id="GO:0032259">
    <property type="term" value="P:methylation"/>
    <property type="evidence" value="ECO:0007669"/>
    <property type="project" value="UniProtKB-KW"/>
</dbReference>
<reference evidence="4 5" key="1">
    <citation type="journal article" date="2014" name="Genome Announc.">
        <title>Draft Genome Sequence of Streptomyces roseochromogenes subsp. oscitans DS 12.976, Producer of the Aminocoumarin Antibiotic Clorobiocin.</title>
        <authorList>
            <person name="Ruckert C."/>
            <person name="Kalinowski J."/>
            <person name="Heide L."/>
            <person name="Apel A.K."/>
        </authorList>
    </citation>
    <scope>NUCLEOTIDE SEQUENCE [LARGE SCALE GENOMIC DNA]</scope>
    <source>
        <strain evidence="4 5">DS 12.976</strain>
    </source>
</reference>
<organism evidence="4 5">
    <name type="scientific">Streptomyces roseochromogenus subsp. oscitans DS 12.976</name>
    <dbReference type="NCBI Taxonomy" id="1352936"/>
    <lineage>
        <taxon>Bacteria</taxon>
        <taxon>Bacillati</taxon>
        <taxon>Actinomycetota</taxon>
        <taxon>Actinomycetes</taxon>
        <taxon>Kitasatosporales</taxon>
        <taxon>Streptomycetaceae</taxon>
        <taxon>Streptomyces</taxon>
    </lineage>
</organism>
<evidence type="ECO:0000256" key="1">
    <source>
        <dbReference type="ARBA" id="ARBA00022603"/>
    </source>
</evidence>
<dbReference type="STRING" id="1352936.M878_38515"/>
<evidence type="ECO:0000313" key="5">
    <source>
        <dbReference type="Proteomes" id="UP000017984"/>
    </source>
</evidence>
<dbReference type="PATRIC" id="fig|1352936.5.peg.7976"/>
<evidence type="ECO:0000313" key="4">
    <source>
        <dbReference type="EMBL" id="EST20837.1"/>
    </source>
</evidence>
<dbReference type="Gene3D" id="3.40.50.150">
    <property type="entry name" value="Vaccinia Virus protein VP39"/>
    <property type="match status" value="1"/>
</dbReference>
<gene>
    <name evidence="4" type="ORF">M878_38515</name>
</gene>
<proteinExistence type="predicted"/>
<keyword evidence="1" id="KW-0489">Methyltransferase</keyword>
<name>V6JLR3_STRRC</name>
<dbReference type="AlphaFoldDB" id="V6JLR3"/>
<accession>V6JLR3</accession>
<dbReference type="HOGENOM" id="CLU_060397_0_1_11"/>
<dbReference type="InterPro" id="IPR041698">
    <property type="entry name" value="Methyltransf_25"/>
</dbReference>
<dbReference type="SUPFAM" id="SSF53335">
    <property type="entry name" value="S-adenosyl-L-methionine-dependent methyltransferases"/>
    <property type="match status" value="1"/>
</dbReference>
<dbReference type="CDD" id="cd02440">
    <property type="entry name" value="AdoMet_MTases"/>
    <property type="match status" value="1"/>
</dbReference>
<protein>
    <recommendedName>
        <fullName evidence="3">Methyltransferase domain-containing protein</fullName>
    </recommendedName>
</protein>
<dbReference type="EMBL" id="AWQX01000342">
    <property type="protein sequence ID" value="EST20837.1"/>
    <property type="molecule type" value="Genomic_DNA"/>
</dbReference>
<evidence type="ECO:0000259" key="3">
    <source>
        <dbReference type="Pfam" id="PF13649"/>
    </source>
</evidence>
<dbReference type="Proteomes" id="UP000017984">
    <property type="component" value="Chromosome"/>
</dbReference>
<dbReference type="PANTHER" id="PTHR43861:SF1">
    <property type="entry name" value="TRANS-ACONITATE 2-METHYLTRANSFERASE"/>
    <property type="match status" value="1"/>
</dbReference>
<keyword evidence="2" id="KW-0808">Transferase</keyword>